<proteinExistence type="predicted"/>
<keyword evidence="4" id="KW-0472">Membrane</keyword>
<gene>
    <name evidence="6" type="ORF">OG626_04185</name>
</gene>
<dbReference type="InterPro" id="IPR050475">
    <property type="entry name" value="Prenyltransferase_related"/>
</dbReference>
<feature type="compositionally biased region" description="Low complexity" evidence="5">
    <location>
        <begin position="220"/>
        <end position="245"/>
    </location>
</feature>
<protein>
    <submittedName>
        <fullName evidence="6">UbiA family prenyltransferase</fullName>
    </submittedName>
</protein>
<organism evidence="6">
    <name type="scientific">Streptomyces sp. NBC_01401</name>
    <dbReference type="NCBI Taxonomy" id="2903854"/>
    <lineage>
        <taxon>Bacteria</taxon>
        <taxon>Bacillati</taxon>
        <taxon>Actinomycetota</taxon>
        <taxon>Actinomycetes</taxon>
        <taxon>Kitasatosporales</taxon>
        <taxon>Streptomycetaceae</taxon>
        <taxon>Streptomyces</taxon>
    </lineage>
</organism>
<dbReference type="InterPro" id="IPR000537">
    <property type="entry name" value="UbiA_prenyltransferase"/>
</dbReference>
<name>A0AAU3GPR3_9ACTN</name>
<dbReference type="GO" id="GO:0016765">
    <property type="term" value="F:transferase activity, transferring alkyl or aryl (other than methyl) groups"/>
    <property type="evidence" value="ECO:0007669"/>
    <property type="project" value="InterPro"/>
</dbReference>
<accession>A0AAU3GPR3</accession>
<feature type="region of interest" description="Disordered" evidence="5">
    <location>
        <begin position="1"/>
        <end position="33"/>
    </location>
</feature>
<reference evidence="6" key="1">
    <citation type="submission" date="2022-10" db="EMBL/GenBank/DDBJ databases">
        <title>The complete genomes of actinobacterial strains from the NBC collection.</title>
        <authorList>
            <person name="Joergensen T.S."/>
            <person name="Alvarez Arevalo M."/>
            <person name="Sterndorff E.B."/>
            <person name="Faurdal D."/>
            <person name="Vuksanovic O."/>
            <person name="Mourched A.-S."/>
            <person name="Charusanti P."/>
            <person name="Shaw S."/>
            <person name="Blin K."/>
            <person name="Weber T."/>
        </authorList>
    </citation>
    <scope>NUCLEOTIDE SEQUENCE</scope>
    <source>
        <strain evidence="6">NBC_01401</strain>
    </source>
</reference>
<sequence length="485" mass="46678">MTASPRLLGARPAAPLNSLSGAGGTAPAPDRPTTRARLGAWAELLRVSALFTVPGDALAGAAAAGRHPGRGTALAVGASLCLYEAGMALNDWADREEDAVDRPHRPIPSGRVTPGAALAAAGALTAAGLALAGRAGRPALAVASGLAATVWAYDLHLKHTKLGPAAMATARTLDLLLGATADAGSVAGTTAVPPRTPRPGAAPPPVPAMGSATGSGPAQGTSPAGAPSARPATAAGLTTGPAPAAVPASRSALAAVPGIRPATSTTRTAAPGLAPAPRPGTATATTPGPAKGTWPARAPSGRPATAGAPGTGWATAAAQGPRPATAAVTRARPVGAGPAAPLAALPAALLLGAHTYAVTSVSRHEVHGGSTVVPLAALAGVAGLGAVVVRGRLTPGEPTGPPATAERLLLPAFVGAYLRTSAVPLLHAALNPSPPLTQRAVGGGIRAMIPLQAALAARAGAPIGGLAVMGLVPLARALARKVSPT</sequence>
<evidence type="ECO:0000256" key="3">
    <source>
        <dbReference type="ARBA" id="ARBA00022989"/>
    </source>
</evidence>
<evidence type="ECO:0000313" key="6">
    <source>
        <dbReference type="EMBL" id="WTY94147.1"/>
    </source>
</evidence>
<dbReference type="Pfam" id="PF01040">
    <property type="entry name" value="UbiA"/>
    <property type="match status" value="1"/>
</dbReference>
<feature type="region of interest" description="Disordered" evidence="5">
    <location>
        <begin position="257"/>
        <end position="323"/>
    </location>
</feature>
<evidence type="ECO:0000256" key="4">
    <source>
        <dbReference type="ARBA" id="ARBA00023136"/>
    </source>
</evidence>
<keyword evidence="2" id="KW-0812">Transmembrane</keyword>
<dbReference type="InterPro" id="IPR044878">
    <property type="entry name" value="UbiA_sf"/>
</dbReference>
<dbReference type="AlphaFoldDB" id="A0AAU3GPR3"/>
<comment type="subcellular location">
    <subcellularLocation>
        <location evidence="1">Membrane</location>
        <topology evidence="1">Multi-pass membrane protein</topology>
    </subcellularLocation>
</comment>
<dbReference type="Gene3D" id="1.10.357.140">
    <property type="entry name" value="UbiA prenyltransferase"/>
    <property type="match status" value="1"/>
</dbReference>
<evidence type="ECO:0000256" key="1">
    <source>
        <dbReference type="ARBA" id="ARBA00004141"/>
    </source>
</evidence>
<evidence type="ECO:0000256" key="5">
    <source>
        <dbReference type="SAM" id="MobiDB-lite"/>
    </source>
</evidence>
<dbReference type="EMBL" id="CP109535">
    <property type="protein sequence ID" value="WTY94147.1"/>
    <property type="molecule type" value="Genomic_DNA"/>
</dbReference>
<evidence type="ECO:0000256" key="2">
    <source>
        <dbReference type="ARBA" id="ARBA00022692"/>
    </source>
</evidence>
<dbReference type="PANTHER" id="PTHR42723:SF1">
    <property type="entry name" value="CHLOROPHYLL SYNTHASE, CHLOROPLASTIC"/>
    <property type="match status" value="1"/>
</dbReference>
<keyword evidence="3" id="KW-1133">Transmembrane helix</keyword>
<feature type="region of interest" description="Disordered" evidence="5">
    <location>
        <begin position="187"/>
        <end position="245"/>
    </location>
</feature>
<dbReference type="GO" id="GO:0016020">
    <property type="term" value="C:membrane"/>
    <property type="evidence" value="ECO:0007669"/>
    <property type="project" value="UniProtKB-SubCell"/>
</dbReference>
<feature type="compositionally biased region" description="Pro residues" evidence="5">
    <location>
        <begin position="194"/>
        <end position="207"/>
    </location>
</feature>
<dbReference type="PANTHER" id="PTHR42723">
    <property type="entry name" value="CHLOROPHYLL SYNTHASE"/>
    <property type="match status" value="1"/>
</dbReference>